<name>A0A128F562_9GAMM</name>
<dbReference type="Proteomes" id="UP000071641">
    <property type="component" value="Unassembled WGS sequence"/>
</dbReference>
<protein>
    <recommendedName>
        <fullName evidence="3">Pentapeptide repeats (8 copies)</fullName>
    </recommendedName>
</protein>
<evidence type="ECO:0008006" key="3">
    <source>
        <dbReference type="Google" id="ProtNLM"/>
    </source>
</evidence>
<evidence type="ECO:0000313" key="1">
    <source>
        <dbReference type="EMBL" id="CZF81421.1"/>
    </source>
</evidence>
<sequence>MYRKLEHNVPEQVQHKYYNEPFEGVEIDLGFKNAVHIFQNCTFENCCIRVNSNSSATPNILGTNTFTNCLIWPGRKMSVSTIEANFVNCKFKGTWSGRIRGKVEDCDFSEANLEMFTFFDQKEIGGNIISGQDLAIIENAGQHKSALKSALGEESKIWIHIRANTGLFVVNIKKHQDSEVLVRVFPTLPFVKVAPIA</sequence>
<dbReference type="EMBL" id="FIZX01000002">
    <property type="protein sequence ID" value="CZF81421.1"/>
    <property type="molecule type" value="Genomic_DNA"/>
</dbReference>
<evidence type="ECO:0000313" key="2">
    <source>
        <dbReference type="Proteomes" id="UP000071641"/>
    </source>
</evidence>
<dbReference type="STRING" id="1796497.GCE9029_02599"/>
<gene>
    <name evidence="1" type="ORF">GCE9029_02599</name>
</gene>
<dbReference type="AlphaFoldDB" id="A0A128F562"/>
<dbReference type="RefSeq" id="WP_062663650.1">
    <property type="nucleotide sequence ID" value="NZ_FIZX01000002.1"/>
</dbReference>
<keyword evidence="2" id="KW-1185">Reference proteome</keyword>
<proteinExistence type="predicted"/>
<dbReference type="OrthoDB" id="5504193at2"/>
<reference evidence="2" key="1">
    <citation type="submission" date="2016-02" db="EMBL/GenBank/DDBJ databases">
        <authorList>
            <person name="Rodrigo-Torres Lidia"/>
            <person name="Arahal R.David."/>
        </authorList>
    </citation>
    <scope>NUCLEOTIDE SEQUENCE [LARGE SCALE GENOMIC DNA]</scope>
    <source>
        <strain evidence="2">CECT 9029</strain>
    </source>
</reference>
<accession>A0A128F562</accession>
<organism evidence="1 2">
    <name type="scientific">Grimontia celer</name>
    <dbReference type="NCBI Taxonomy" id="1796497"/>
    <lineage>
        <taxon>Bacteria</taxon>
        <taxon>Pseudomonadati</taxon>
        <taxon>Pseudomonadota</taxon>
        <taxon>Gammaproteobacteria</taxon>
        <taxon>Vibrionales</taxon>
        <taxon>Vibrionaceae</taxon>
        <taxon>Grimontia</taxon>
    </lineage>
</organism>